<accession>A0AAN9U243</accession>
<feature type="region of interest" description="Disordered" evidence="1">
    <location>
        <begin position="124"/>
        <end position="174"/>
    </location>
</feature>
<feature type="compositionally biased region" description="Basic and acidic residues" evidence="1">
    <location>
        <begin position="141"/>
        <end position="156"/>
    </location>
</feature>
<gene>
    <name evidence="2" type="ORF">V9T40_006922</name>
</gene>
<evidence type="ECO:0000313" key="2">
    <source>
        <dbReference type="EMBL" id="KAK7602948.1"/>
    </source>
</evidence>
<proteinExistence type="predicted"/>
<protein>
    <submittedName>
        <fullName evidence="2">Uncharacterized protein</fullName>
    </submittedName>
</protein>
<dbReference type="EMBL" id="JBBCAQ010000007">
    <property type="protein sequence ID" value="KAK7602948.1"/>
    <property type="molecule type" value="Genomic_DNA"/>
</dbReference>
<dbReference type="AlphaFoldDB" id="A0AAN9U243"/>
<keyword evidence="3" id="KW-1185">Reference proteome</keyword>
<evidence type="ECO:0000313" key="3">
    <source>
        <dbReference type="Proteomes" id="UP001367676"/>
    </source>
</evidence>
<comment type="caution">
    <text evidence="2">The sequence shown here is derived from an EMBL/GenBank/DDBJ whole genome shotgun (WGS) entry which is preliminary data.</text>
</comment>
<reference evidence="2 3" key="1">
    <citation type="submission" date="2024-03" db="EMBL/GenBank/DDBJ databases">
        <title>Adaptation during the transition from Ophiocordyceps entomopathogen to insect associate is accompanied by gene loss and intensified selection.</title>
        <authorList>
            <person name="Ward C.M."/>
            <person name="Onetto C.A."/>
            <person name="Borneman A.R."/>
        </authorList>
    </citation>
    <scope>NUCLEOTIDE SEQUENCE [LARGE SCALE GENOMIC DNA]</scope>
    <source>
        <strain evidence="2">AWRI1</strain>
        <tissue evidence="2">Single Adult Female</tissue>
    </source>
</reference>
<organism evidence="2 3">
    <name type="scientific">Parthenolecanium corni</name>
    <dbReference type="NCBI Taxonomy" id="536013"/>
    <lineage>
        <taxon>Eukaryota</taxon>
        <taxon>Metazoa</taxon>
        <taxon>Ecdysozoa</taxon>
        <taxon>Arthropoda</taxon>
        <taxon>Hexapoda</taxon>
        <taxon>Insecta</taxon>
        <taxon>Pterygota</taxon>
        <taxon>Neoptera</taxon>
        <taxon>Paraneoptera</taxon>
        <taxon>Hemiptera</taxon>
        <taxon>Sternorrhyncha</taxon>
        <taxon>Coccoidea</taxon>
        <taxon>Coccidae</taxon>
        <taxon>Parthenolecanium</taxon>
    </lineage>
</organism>
<evidence type="ECO:0000256" key="1">
    <source>
        <dbReference type="SAM" id="MobiDB-lite"/>
    </source>
</evidence>
<dbReference type="Proteomes" id="UP001367676">
    <property type="component" value="Unassembled WGS sequence"/>
</dbReference>
<sequence>MSNAPSGKEAKVRLEANSFIGYVRALRSEGGKRWPWPWPWPWPLDGLVTVCGDVYSQSYSDETFRRFVHVDTRIRCPSSLETRSSAPDLPLTVYGRAARNGGPRCGRVARFEDGPHECAVGGVSDDVEAGRRPSVHRHVGRAAEERQQAKHEERTRHGAPRRATGRRSDTGADGRILFETGSACAWAWTRWWPDGRAAACHFRHSRLGRPSAGSDA</sequence>
<name>A0AAN9U243_9HEMI</name>